<dbReference type="EMBL" id="CP101808">
    <property type="protein sequence ID" value="UUD36951.1"/>
    <property type="molecule type" value="Genomic_DNA"/>
</dbReference>
<dbReference type="GO" id="GO:0003887">
    <property type="term" value="F:DNA-directed DNA polymerase activity"/>
    <property type="evidence" value="ECO:0007669"/>
    <property type="project" value="UniProtKB-EC"/>
</dbReference>
<dbReference type="Gene3D" id="1.10.150.700">
    <property type="entry name" value="PolC, middle finger domain"/>
    <property type="match status" value="2"/>
</dbReference>
<dbReference type="SUPFAM" id="SSF53098">
    <property type="entry name" value="Ribonuclease H-like"/>
    <property type="match status" value="1"/>
</dbReference>
<keyword evidence="3 6" id="KW-0235">DNA replication</keyword>
<keyword evidence="6" id="KW-0540">Nuclease</keyword>
<sequence length="1463" mass="168375">MTNDSARELETKSFFLLICKKLKIDVNWNQFKVIKLYGDFDVEKGWIRELDLTFDTIPNSVEFKKFWAVLNKDDPFGNNLIINVKTPVYTAGNFTTYLWHFYEQVADRLTTEECLLFRKYFGNSFNFEQNGKITFSFENDELKTAFEKIKDDMLKLIHDTGFKTVRFYVTKKKNHDELFEVLEQQKSDNFKNGIYEEIEEEPLSNFSRTFKNTSYQYFKRTISEINMTEDTNIKERVIVRGTIFGNVEYKPVKNGSIMFVFNITDYKDAISFVGFAREKEMIEEFKKLKTGQSYEFKGTTQFKTLGTLQEWNILLNSFHEIDPLISLEKDKTKKPRIEFNVKSNMTVLDGFKPAKAIAKELKEMGLRGMALMDVDSVQNFPEFNNFSTNSVDFSKFYGSTFTTIKQLNNIVLKRSECEENLDDNEYIVFDVETTGLSPILDEVIEFGASVVKGKSIIKNYQFLIKPTHPVSEEITKLTGITNEMLESGLSQKEGIEKIYNIVKNKVTVAHNAAFDMNVILQKFEEYGFDDGNTTFIDTLSLSRIISKDNDKHTLGAVAKRLGITYNTTEAHRGDYDAEVLAKIWIVFKNLLINKKITTITQLSQLKYRGFVPNFLTSEVSVLVKNQEGLKELYKLISQAHTDLIEHKMSKNPLIFFDKLKGSQNLLLGSSTLRSDLYDCLFYRSLSAVRKELENYDYIEITPPHNFTYLEDKFSKEQIKKLLKILVKEATKMGKLVIAVSDARYVYPHEQEIHKVLIHTSGVGNSKHYLYNYKKAQEGTLLYPLQFVPTTNQMIDYFKFLSDPKLINDIVVENTYKLAEQINQITIFENKLFTPIYDNSDVKLKELVYKNAHKQYGEKLPKIIESRIEKEINPILKYGFSVIYWIASKLIQKTRNDGYLAGSRGSVGSSLVAALAGITEINPLPPHYICKKCKYFELLEKTDYTSGFDLPNKMCPNCHTDLYKDGQLIPFETFLGFNADKVPDIDLNFPGEYQPIIHEEVKKMFGEHHTFRAGTILAAQYKTCFGYVKTYAQEIRKPMTYGFTKYLASSIEGTKRTSGQHAGGIVVVPKEYDVEDFTPINYPSNDEKSEWKTTHFNFEAIHESLLKLDLLGHKDPTAIKMLERLTKISFSEIPNMDEKVLSLFRSSKALNIEPGTIGKDTTGAIGLPEFGTSFVRQMLAEVQVESFADLISVSGLSHGTNVWLNNAQNLIKEGNKKIKDVISCRDDVMNYLMKKGIKPLVAFQIMENVRKKNGTVTPEQEEILKKNKIPDWYIESMKKIEYMFPKAHAAAYVLMGWRVAWFKLYKPLEHYATYFTVRAEEFDIKTLCKGKDAIAKKYERLLEKRNLKNELTTKEKETLTTLEVAYEMTLRGFSFDKICIEKSAATEWLIDYKNKKLIPPFTAIEGLGEAVAESIVNARKKAPFTSKEDLQKRTAINKTLFAEMDALGALNNLSNSEQFTLFDD</sequence>
<evidence type="ECO:0000256" key="5">
    <source>
        <dbReference type="ARBA" id="ARBA00049244"/>
    </source>
</evidence>
<evidence type="ECO:0000259" key="7">
    <source>
        <dbReference type="SMART" id="SM00479"/>
    </source>
</evidence>
<evidence type="ECO:0000313" key="9">
    <source>
        <dbReference type="Proteomes" id="UP001059576"/>
    </source>
</evidence>
<evidence type="ECO:0000256" key="2">
    <source>
        <dbReference type="ARBA" id="ARBA00022695"/>
    </source>
</evidence>
<comment type="subcellular location">
    <subcellularLocation>
        <location evidence="6">Cytoplasm</location>
    </subcellularLocation>
</comment>
<evidence type="ECO:0000256" key="6">
    <source>
        <dbReference type="HAMAP-Rule" id="MF_00356"/>
    </source>
</evidence>
<dbReference type="NCBIfam" id="NF001688">
    <property type="entry name" value="PRK00448.1"/>
    <property type="match status" value="1"/>
</dbReference>
<gene>
    <name evidence="6" type="primary">polC</name>
    <name evidence="8" type="ORF">NPA09_03565</name>
</gene>
<dbReference type="InterPro" id="IPR036397">
    <property type="entry name" value="RNaseH_sf"/>
</dbReference>
<dbReference type="SMART" id="SM00479">
    <property type="entry name" value="EXOIII"/>
    <property type="match status" value="1"/>
</dbReference>
<dbReference type="Gene3D" id="1.10.150.870">
    <property type="match status" value="1"/>
</dbReference>
<dbReference type="HAMAP" id="MF_00356">
    <property type="entry name" value="DNApol_PolC"/>
    <property type="match status" value="1"/>
</dbReference>
<dbReference type="NCBIfam" id="TIGR01405">
    <property type="entry name" value="polC_Gram_pos"/>
    <property type="match status" value="1"/>
</dbReference>
<proteinExistence type="inferred from homology"/>
<evidence type="ECO:0000256" key="1">
    <source>
        <dbReference type="ARBA" id="ARBA00022679"/>
    </source>
</evidence>
<dbReference type="InterPro" id="IPR006308">
    <property type="entry name" value="Pol_III_a_PolC-type_gram_pos"/>
</dbReference>
<dbReference type="Proteomes" id="UP001059576">
    <property type="component" value="Chromosome"/>
</dbReference>
<dbReference type="InterPro" id="IPR044923">
    <property type="entry name" value="PolC_middle_finger_sf"/>
</dbReference>
<dbReference type="PANTHER" id="PTHR32294">
    <property type="entry name" value="DNA POLYMERASE III SUBUNIT ALPHA"/>
    <property type="match status" value="1"/>
</dbReference>
<dbReference type="Pfam" id="PF07733">
    <property type="entry name" value="DNA_pol3_alpha"/>
    <property type="match status" value="2"/>
</dbReference>
<keyword evidence="6" id="KW-0963">Cytoplasm</keyword>
<dbReference type="InterPro" id="IPR013520">
    <property type="entry name" value="Ribonucl_H"/>
</dbReference>
<keyword evidence="4 6" id="KW-0239">DNA-directed DNA polymerase</keyword>
<dbReference type="RefSeq" id="WP_129722708.1">
    <property type="nucleotide sequence ID" value="NZ_CP101808.1"/>
</dbReference>
<dbReference type="Pfam" id="PF17657">
    <property type="entry name" value="DNA_pol3_finger"/>
    <property type="match status" value="1"/>
</dbReference>
<dbReference type="InterPro" id="IPR012337">
    <property type="entry name" value="RNaseH-like_sf"/>
</dbReference>
<keyword evidence="2 6" id="KW-0548">Nucleotidyltransferase</keyword>
<accession>A0ABY5J4Y9</accession>
<dbReference type="Gene3D" id="3.30.1900.20">
    <property type="match status" value="1"/>
</dbReference>
<dbReference type="InterPro" id="IPR011708">
    <property type="entry name" value="DNA_pol3_alpha_NTPase_dom"/>
</dbReference>
<dbReference type="InterPro" id="IPR004805">
    <property type="entry name" value="DnaE2/DnaE/PolC"/>
</dbReference>
<comment type="catalytic activity">
    <reaction evidence="5 6">
        <text>DNA(n) + a 2'-deoxyribonucleoside 5'-triphosphate = DNA(n+1) + diphosphate</text>
        <dbReference type="Rhea" id="RHEA:22508"/>
        <dbReference type="Rhea" id="RHEA-COMP:17339"/>
        <dbReference type="Rhea" id="RHEA-COMP:17340"/>
        <dbReference type="ChEBI" id="CHEBI:33019"/>
        <dbReference type="ChEBI" id="CHEBI:61560"/>
        <dbReference type="ChEBI" id="CHEBI:173112"/>
        <dbReference type="EC" id="2.7.7.7"/>
    </reaction>
</comment>
<dbReference type="InterPro" id="IPR012340">
    <property type="entry name" value="NA-bd_OB-fold"/>
</dbReference>
<dbReference type="NCBIfam" id="TIGR00573">
    <property type="entry name" value="dnaq"/>
    <property type="match status" value="1"/>
</dbReference>
<reference evidence="8" key="1">
    <citation type="submission" date="2022-07" db="EMBL/GenBank/DDBJ databases">
        <title>Complete genome of Mycoplasma equigenitalium type strain T37.</title>
        <authorList>
            <person name="Spergser J."/>
        </authorList>
    </citation>
    <scope>NUCLEOTIDE SEQUENCE</scope>
    <source>
        <strain evidence="8">T37</strain>
    </source>
</reference>
<comment type="function">
    <text evidence="6">Required for replicative DNA synthesis. This DNA polymerase also exhibits 3' to 5' exonuclease activity.</text>
</comment>
<dbReference type="EC" id="2.7.7.7" evidence="6"/>
<keyword evidence="1 6" id="KW-0808">Transferase</keyword>
<keyword evidence="6" id="KW-0378">Hydrolase</keyword>
<organism evidence="8 9">
    <name type="scientific">Mycoplasmopsis equigenitalium</name>
    <dbReference type="NCBI Taxonomy" id="114883"/>
    <lineage>
        <taxon>Bacteria</taxon>
        <taxon>Bacillati</taxon>
        <taxon>Mycoplasmatota</taxon>
        <taxon>Mycoplasmoidales</taxon>
        <taxon>Metamycoplasmataceae</taxon>
        <taxon>Mycoplasmopsis</taxon>
    </lineage>
</organism>
<dbReference type="Gene3D" id="2.40.50.140">
    <property type="entry name" value="Nucleic acid-binding proteins"/>
    <property type="match status" value="1"/>
</dbReference>
<dbReference type="SUPFAM" id="SSF160975">
    <property type="entry name" value="AF1531-like"/>
    <property type="match status" value="1"/>
</dbReference>
<dbReference type="Gene3D" id="3.20.20.140">
    <property type="entry name" value="Metal-dependent hydrolases"/>
    <property type="match status" value="2"/>
</dbReference>
<dbReference type="InterPro" id="IPR029460">
    <property type="entry name" value="DNAPol_HHH"/>
</dbReference>
<protein>
    <recommendedName>
        <fullName evidence="6">DNA polymerase III PolC-type</fullName>
        <shortName evidence="6">PolIII</shortName>
        <ecNumber evidence="6">2.7.7.7</ecNumber>
    </recommendedName>
</protein>
<name>A0ABY5J4Y9_9BACT</name>
<dbReference type="InterPro" id="IPR006054">
    <property type="entry name" value="DnaQ"/>
</dbReference>
<feature type="domain" description="Exonuclease" evidence="7">
    <location>
        <begin position="425"/>
        <end position="593"/>
    </location>
</feature>
<keyword evidence="9" id="KW-1185">Reference proteome</keyword>
<evidence type="ECO:0000256" key="3">
    <source>
        <dbReference type="ARBA" id="ARBA00022705"/>
    </source>
</evidence>
<evidence type="ECO:0000313" key="8">
    <source>
        <dbReference type="EMBL" id="UUD36951.1"/>
    </source>
</evidence>
<dbReference type="CDD" id="cd06127">
    <property type="entry name" value="DEDDh"/>
    <property type="match status" value="1"/>
</dbReference>
<dbReference type="PANTHER" id="PTHR32294:SF5">
    <property type="entry name" value="DNA POLYMERASE III POLC-TYPE"/>
    <property type="match status" value="1"/>
</dbReference>
<keyword evidence="6" id="KW-0269">Exonuclease</keyword>
<dbReference type="Pfam" id="PF00929">
    <property type="entry name" value="RNase_T"/>
    <property type="match status" value="1"/>
</dbReference>
<dbReference type="Pfam" id="PF14579">
    <property type="entry name" value="HHH_6"/>
    <property type="match status" value="1"/>
</dbReference>
<evidence type="ECO:0000256" key="4">
    <source>
        <dbReference type="ARBA" id="ARBA00022932"/>
    </source>
</evidence>
<dbReference type="Gene3D" id="3.30.420.10">
    <property type="entry name" value="Ribonuclease H-like superfamily/Ribonuclease H"/>
    <property type="match status" value="1"/>
</dbReference>
<dbReference type="InterPro" id="IPR040982">
    <property type="entry name" value="DNA_pol3_finger"/>
</dbReference>
<comment type="similarity">
    <text evidence="6">Belongs to the DNA polymerase type-C family. PolC subfamily.</text>
</comment>